<organism evidence="2 3">
    <name type="scientific">Daphnia sinensis</name>
    <dbReference type="NCBI Taxonomy" id="1820382"/>
    <lineage>
        <taxon>Eukaryota</taxon>
        <taxon>Metazoa</taxon>
        <taxon>Ecdysozoa</taxon>
        <taxon>Arthropoda</taxon>
        <taxon>Crustacea</taxon>
        <taxon>Branchiopoda</taxon>
        <taxon>Diplostraca</taxon>
        <taxon>Cladocera</taxon>
        <taxon>Anomopoda</taxon>
        <taxon>Daphniidae</taxon>
        <taxon>Daphnia</taxon>
        <taxon>Daphnia similis group</taxon>
    </lineage>
</organism>
<feature type="region of interest" description="Disordered" evidence="1">
    <location>
        <begin position="105"/>
        <end position="126"/>
    </location>
</feature>
<evidence type="ECO:0000313" key="3">
    <source>
        <dbReference type="Proteomes" id="UP000820818"/>
    </source>
</evidence>
<dbReference type="Proteomes" id="UP000820818">
    <property type="component" value="Unassembled WGS sequence"/>
</dbReference>
<proteinExistence type="predicted"/>
<evidence type="ECO:0000313" key="2">
    <source>
        <dbReference type="EMBL" id="KAI9550746.1"/>
    </source>
</evidence>
<feature type="region of interest" description="Disordered" evidence="1">
    <location>
        <begin position="169"/>
        <end position="205"/>
    </location>
</feature>
<dbReference type="AlphaFoldDB" id="A0AAD5KF72"/>
<feature type="compositionally biased region" description="Basic and acidic residues" evidence="1">
    <location>
        <begin position="117"/>
        <end position="126"/>
    </location>
</feature>
<dbReference type="EMBL" id="WJBH02000092">
    <property type="protein sequence ID" value="KAI9550746.1"/>
    <property type="molecule type" value="Genomic_DNA"/>
</dbReference>
<comment type="caution">
    <text evidence="2">The sequence shown here is derived from an EMBL/GenBank/DDBJ whole genome shotgun (WGS) entry which is preliminary data.</text>
</comment>
<gene>
    <name evidence="2" type="ORF">GHT06_004936</name>
</gene>
<protein>
    <submittedName>
        <fullName evidence="2">Uncharacterized protein</fullName>
    </submittedName>
</protein>
<reference evidence="2" key="1">
    <citation type="submission" date="2022-05" db="EMBL/GenBank/DDBJ databases">
        <title>A multi-omics perspective on studying reproductive biology in Daphnia sinensis.</title>
        <authorList>
            <person name="Jia J."/>
        </authorList>
    </citation>
    <scope>NUCLEOTIDE SEQUENCE</scope>
    <source>
        <strain evidence="2">WSL</strain>
    </source>
</reference>
<feature type="compositionally biased region" description="Polar residues" evidence="1">
    <location>
        <begin position="195"/>
        <end position="205"/>
    </location>
</feature>
<accession>A0AAD5KF72</accession>
<sequence length="205" mass="23728">MPGSPWKKIQIKYIPDEMDTNLFKKVLEPYGKIKKVEYETQALNLLKTKREKLIIKMVVTKNSNHEARHCDTGRKSYSQAVGGSSVITLAIDTLKEIVNEAERNIEEERHKKKRERKGSDDSDKIKKYDKLKRLKKRIKPNVNAARVYQMEQKKKNITAENEINEIFTGSMEAEEDQECYSGIPPDNEGEEKDPSNQNTNFTPIL</sequence>
<name>A0AAD5KF72_9CRUS</name>
<keyword evidence="3" id="KW-1185">Reference proteome</keyword>
<evidence type="ECO:0000256" key="1">
    <source>
        <dbReference type="SAM" id="MobiDB-lite"/>
    </source>
</evidence>